<dbReference type="GO" id="GO:0005667">
    <property type="term" value="C:transcription regulator complex"/>
    <property type="evidence" value="ECO:0007669"/>
    <property type="project" value="Ensembl"/>
</dbReference>
<dbReference type="GO" id="GO:0071222">
    <property type="term" value="P:cellular response to lipopolysaccharide"/>
    <property type="evidence" value="ECO:0007669"/>
    <property type="project" value="Ensembl"/>
</dbReference>
<dbReference type="Gene3D" id="1.10.510.10">
    <property type="entry name" value="Transferase(Phosphotransferase) domain 1"/>
    <property type="match status" value="1"/>
</dbReference>
<dbReference type="GO" id="GO:0009410">
    <property type="term" value="P:response to xenobiotic stimulus"/>
    <property type="evidence" value="ECO:0007669"/>
    <property type="project" value="Ensembl"/>
</dbReference>
<dbReference type="AlphaFoldDB" id="K7GEA7"/>
<dbReference type="Ensembl" id="ENSPSIT00000018704.1">
    <property type="protein sequence ID" value="ENSPSIP00000018618.1"/>
    <property type="gene ID" value="ENSPSIG00000016537.1"/>
</dbReference>
<evidence type="ECO:0000313" key="2">
    <source>
        <dbReference type="Proteomes" id="UP000007267"/>
    </source>
</evidence>
<evidence type="ECO:0000313" key="1">
    <source>
        <dbReference type="Ensembl" id="ENSPSIP00000018618.1"/>
    </source>
</evidence>
<dbReference type="GO" id="GO:0097130">
    <property type="term" value="C:cyclin D3-CDK4 complex"/>
    <property type="evidence" value="ECO:0007669"/>
    <property type="project" value="Ensembl"/>
</dbReference>
<proteinExistence type="predicted"/>
<keyword evidence="2" id="KW-1185">Reference proteome</keyword>
<organism evidence="1 2">
    <name type="scientific">Pelodiscus sinensis</name>
    <name type="common">Chinese softshell turtle</name>
    <name type="synonym">Trionyx sinensis</name>
    <dbReference type="NCBI Taxonomy" id="13735"/>
    <lineage>
        <taxon>Eukaryota</taxon>
        <taxon>Metazoa</taxon>
        <taxon>Chordata</taxon>
        <taxon>Craniata</taxon>
        <taxon>Vertebrata</taxon>
        <taxon>Euteleostomi</taxon>
        <taxon>Archelosauria</taxon>
        <taxon>Testudinata</taxon>
        <taxon>Testudines</taxon>
        <taxon>Cryptodira</taxon>
        <taxon>Trionychia</taxon>
        <taxon>Trionychidae</taxon>
        <taxon>Pelodiscus</taxon>
    </lineage>
</organism>
<dbReference type="EMBL" id="AGCU01002172">
    <property type="status" value="NOT_ANNOTATED_CDS"/>
    <property type="molecule type" value="Genomic_DNA"/>
</dbReference>
<sequence>RLMDVCATARAERETKVTLVFEHVDQDLKTYLDKAPAPGLPAEKIKVRGKLRPAPRLPPRECCRERGSHKERGRLGRAWGVRTGSLGSARTQGFPLPCSGSLLRLLMCQTRSLPAAPSWFSSARRRAPIPAGVQLFFPLPCSMIGLPAEDDWPLDVALPHCAFTARSPQPVERFVPELEQLGAQLLLEMLTFNPYQRISAFSALHHLYLQDRGPAD</sequence>
<dbReference type="EMBL" id="AGCU01002173">
    <property type="status" value="NOT_ANNOTATED_CDS"/>
    <property type="molecule type" value="Genomic_DNA"/>
</dbReference>
<dbReference type="HOGENOM" id="CLU_000288_181_1_1"/>
<dbReference type="GO" id="GO:0004693">
    <property type="term" value="F:cyclin-dependent protein serine/threonine kinase activity"/>
    <property type="evidence" value="ECO:0007669"/>
    <property type="project" value="Ensembl"/>
</dbReference>
<dbReference type="GO" id="GO:0031965">
    <property type="term" value="C:nuclear membrane"/>
    <property type="evidence" value="ECO:0007669"/>
    <property type="project" value="Ensembl"/>
</dbReference>
<dbReference type="SUPFAM" id="SSF56112">
    <property type="entry name" value="Protein kinase-like (PK-like)"/>
    <property type="match status" value="1"/>
</dbReference>
<dbReference type="GO" id="GO:0000785">
    <property type="term" value="C:chromatin"/>
    <property type="evidence" value="ECO:0007669"/>
    <property type="project" value="Ensembl"/>
</dbReference>
<dbReference type="STRING" id="13735.ENSPSIP00000018618"/>
<accession>K7GEA7</accession>
<dbReference type="GO" id="GO:0071353">
    <property type="term" value="P:cellular response to interleukin-4"/>
    <property type="evidence" value="ECO:0007669"/>
    <property type="project" value="Ensembl"/>
</dbReference>
<dbReference type="GO" id="GO:0061469">
    <property type="term" value="P:regulation of type B pancreatic cell proliferation"/>
    <property type="evidence" value="ECO:0007669"/>
    <property type="project" value="Ensembl"/>
</dbReference>
<reference evidence="1" key="4">
    <citation type="submission" date="2025-09" db="UniProtKB">
        <authorList>
            <consortium name="Ensembl"/>
        </authorList>
    </citation>
    <scope>IDENTIFICATION</scope>
</reference>
<dbReference type="GeneTree" id="ENSGT00940000154770"/>
<dbReference type="GO" id="GO:0097129">
    <property type="term" value="C:cyclin D2-CDK4 complex"/>
    <property type="evidence" value="ECO:0007669"/>
    <property type="project" value="Ensembl"/>
</dbReference>
<dbReference type="GO" id="GO:0030332">
    <property type="term" value="F:cyclin binding"/>
    <property type="evidence" value="ECO:0007669"/>
    <property type="project" value="Ensembl"/>
</dbReference>
<dbReference type="InterPro" id="IPR011009">
    <property type="entry name" value="Kinase-like_dom_sf"/>
</dbReference>
<dbReference type="GO" id="GO:0010468">
    <property type="term" value="P:regulation of gene expression"/>
    <property type="evidence" value="ECO:0007669"/>
    <property type="project" value="Ensembl"/>
</dbReference>
<name>K7GEA7_PELSI</name>
<dbReference type="GO" id="GO:0000082">
    <property type="term" value="P:G1/S transition of mitotic cell cycle"/>
    <property type="evidence" value="ECO:0007669"/>
    <property type="project" value="Ensembl"/>
</dbReference>
<dbReference type="GO" id="GO:1904637">
    <property type="term" value="P:cellular response to ionomycin"/>
    <property type="evidence" value="ECO:0007669"/>
    <property type="project" value="Ensembl"/>
</dbReference>
<reference evidence="1" key="3">
    <citation type="submission" date="2025-08" db="UniProtKB">
        <authorList>
            <consortium name="Ensembl"/>
        </authorList>
    </citation>
    <scope>IDENTIFICATION</scope>
</reference>
<dbReference type="GO" id="GO:1904628">
    <property type="term" value="P:cellular response to phorbol 13-acetate 12-myristate"/>
    <property type="evidence" value="ECO:0007669"/>
    <property type="project" value="Ensembl"/>
</dbReference>
<reference evidence="2" key="2">
    <citation type="journal article" date="2013" name="Nat. Genet.">
        <title>The draft genomes of soft-shell turtle and green sea turtle yield insights into the development and evolution of the turtle-specific body plan.</title>
        <authorList>
            <person name="Wang Z."/>
            <person name="Pascual-Anaya J."/>
            <person name="Zadissa A."/>
            <person name="Li W."/>
            <person name="Niimura Y."/>
            <person name="Huang Z."/>
            <person name="Li C."/>
            <person name="White S."/>
            <person name="Xiong Z."/>
            <person name="Fang D."/>
            <person name="Wang B."/>
            <person name="Ming Y."/>
            <person name="Chen Y."/>
            <person name="Zheng Y."/>
            <person name="Kuraku S."/>
            <person name="Pignatelli M."/>
            <person name="Herrero J."/>
            <person name="Beal K."/>
            <person name="Nozawa M."/>
            <person name="Li Q."/>
            <person name="Wang J."/>
            <person name="Zhang H."/>
            <person name="Yu L."/>
            <person name="Shigenobu S."/>
            <person name="Wang J."/>
            <person name="Liu J."/>
            <person name="Flicek P."/>
            <person name="Searle S."/>
            <person name="Wang J."/>
            <person name="Kuratani S."/>
            <person name="Yin Y."/>
            <person name="Aken B."/>
            <person name="Zhang G."/>
            <person name="Irie N."/>
        </authorList>
    </citation>
    <scope>NUCLEOTIDE SEQUENCE [LARGE SCALE GENOMIC DNA]</scope>
    <source>
        <strain evidence="2">Daiwa-1</strain>
    </source>
</reference>
<dbReference type="EMBL" id="AGCU01002174">
    <property type="status" value="NOT_ANNOTATED_CDS"/>
    <property type="molecule type" value="Genomic_DNA"/>
</dbReference>
<dbReference type="GO" id="GO:0005923">
    <property type="term" value="C:bicellular tight junction"/>
    <property type="evidence" value="ECO:0007669"/>
    <property type="project" value="Ensembl"/>
</dbReference>
<reference evidence="2" key="1">
    <citation type="submission" date="2011-10" db="EMBL/GenBank/DDBJ databases">
        <authorList>
            <consortium name="Soft-shell Turtle Genome Consortium"/>
        </authorList>
    </citation>
    <scope>NUCLEOTIDE SEQUENCE [LARGE SCALE GENOMIC DNA]</scope>
    <source>
        <strain evidence="2">Daiwa-1</strain>
    </source>
</reference>
<dbReference type="GO" id="GO:0097128">
    <property type="term" value="C:cyclin D1-CDK4 complex"/>
    <property type="evidence" value="ECO:0007669"/>
    <property type="project" value="Ensembl"/>
</dbReference>
<dbReference type="Proteomes" id="UP000007267">
    <property type="component" value="Unassembled WGS sequence"/>
</dbReference>
<dbReference type="GO" id="GO:0005654">
    <property type="term" value="C:nucleoplasm"/>
    <property type="evidence" value="ECO:0007669"/>
    <property type="project" value="Ensembl"/>
</dbReference>
<gene>
    <name evidence="1" type="primary">CDK4</name>
</gene>
<dbReference type="GO" id="GO:0048146">
    <property type="term" value="P:positive regulation of fibroblast proliferation"/>
    <property type="evidence" value="ECO:0007669"/>
    <property type="project" value="Ensembl"/>
</dbReference>
<protein>
    <submittedName>
        <fullName evidence="1">Cyclin dependent kinase 4</fullName>
    </submittedName>
</protein>
<dbReference type="GO" id="GO:0005730">
    <property type="term" value="C:nucleolus"/>
    <property type="evidence" value="ECO:0007669"/>
    <property type="project" value="Ensembl"/>
</dbReference>
<dbReference type="GO" id="GO:0007165">
    <property type="term" value="P:signal transduction"/>
    <property type="evidence" value="ECO:0007669"/>
    <property type="project" value="Ensembl"/>
</dbReference>
<dbReference type="GO" id="GO:0010971">
    <property type="term" value="P:positive regulation of G2/M transition of mitotic cell cycle"/>
    <property type="evidence" value="ECO:0007669"/>
    <property type="project" value="Ensembl"/>
</dbReference>
<dbReference type="GO" id="GO:0005829">
    <property type="term" value="C:cytosol"/>
    <property type="evidence" value="ECO:0007669"/>
    <property type="project" value="Ensembl"/>
</dbReference>
<dbReference type="eggNOG" id="KOG0594">
    <property type="taxonomic scope" value="Eukaryota"/>
</dbReference>